<dbReference type="GO" id="GO:0005886">
    <property type="term" value="C:plasma membrane"/>
    <property type="evidence" value="ECO:0007669"/>
    <property type="project" value="UniProtKB-SubCell"/>
</dbReference>
<keyword evidence="8" id="KW-0807">Transducer</keyword>
<reference evidence="12" key="3">
    <citation type="submission" date="2025-09" db="UniProtKB">
        <authorList>
            <consortium name="Ensembl"/>
        </authorList>
    </citation>
    <scope>IDENTIFICATION</scope>
</reference>
<dbReference type="AlphaFoldDB" id="A0A7N4PFP8"/>
<keyword evidence="5" id="KW-0297">G-protein coupled receptor</keyword>
<dbReference type="GeneTree" id="ENSGT01030000234639"/>
<dbReference type="Gene3D" id="1.20.1070.10">
    <property type="entry name" value="Rhodopsin 7-helix transmembrane proteins"/>
    <property type="match status" value="1"/>
</dbReference>
<keyword evidence="4 10" id="KW-1133">Transmembrane helix</keyword>
<dbReference type="Proteomes" id="UP000007648">
    <property type="component" value="Unassembled WGS sequence"/>
</dbReference>
<dbReference type="OrthoDB" id="9631784at2759"/>
<comment type="subcellular location">
    <subcellularLocation>
        <location evidence="1">Cell membrane</location>
        <topology evidence="1">Multi-pass membrane protein</topology>
    </subcellularLocation>
</comment>
<evidence type="ECO:0000256" key="8">
    <source>
        <dbReference type="ARBA" id="ARBA00023224"/>
    </source>
</evidence>
<dbReference type="InterPro" id="IPR000276">
    <property type="entry name" value="GPCR_Rhodpsn"/>
</dbReference>
<dbReference type="PRINTS" id="PR02108">
    <property type="entry name" value="MRGPCRFAMILY"/>
</dbReference>
<evidence type="ECO:0000259" key="11">
    <source>
        <dbReference type="PROSITE" id="PS50262"/>
    </source>
</evidence>
<dbReference type="SUPFAM" id="SSF81321">
    <property type="entry name" value="Family A G protein-coupled receptor-like"/>
    <property type="match status" value="1"/>
</dbReference>
<evidence type="ECO:0000256" key="3">
    <source>
        <dbReference type="ARBA" id="ARBA00022692"/>
    </source>
</evidence>
<feature type="transmembrane region" description="Helical" evidence="10">
    <location>
        <begin position="181"/>
        <end position="209"/>
    </location>
</feature>
<dbReference type="InParanoid" id="A0A7N4PFP8"/>
<dbReference type="GeneID" id="100931439"/>
<proteinExistence type="inferred from homology"/>
<dbReference type="FunFam" id="1.20.1070.10:FF:000193">
    <property type="entry name" value="Mas-related G-protein coupled receptor member E"/>
    <property type="match status" value="1"/>
</dbReference>
<evidence type="ECO:0000256" key="10">
    <source>
        <dbReference type="SAM" id="Phobius"/>
    </source>
</evidence>
<dbReference type="PRINTS" id="PR00237">
    <property type="entry name" value="GPCRRHODOPSN"/>
</dbReference>
<comment type="similarity">
    <text evidence="9">Belongs to the G-protein coupled receptor 1 family. Mas subfamily.</text>
</comment>
<dbReference type="InterPro" id="IPR017452">
    <property type="entry name" value="GPCR_Rhodpsn_7TM"/>
</dbReference>
<keyword evidence="3 10" id="KW-0812">Transmembrane</keyword>
<feature type="transmembrane region" description="Helical" evidence="10">
    <location>
        <begin position="154"/>
        <end position="175"/>
    </location>
</feature>
<gene>
    <name evidence="12" type="primary">LOC100931439</name>
</gene>
<feature type="transmembrane region" description="Helical" evidence="10">
    <location>
        <begin position="253"/>
        <end position="277"/>
    </location>
</feature>
<dbReference type="PANTHER" id="PTHR11334:SF29">
    <property type="entry name" value="MAS-RELATED G-PROTEIN COUPLED RECEPTOR MEMBER X2"/>
    <property type="match status" value="1"/>
</dbReference>
<evidence type="ECO:0000256" key="6">
    <source>
        <dbReference type="ARBA" id="ARBA00023136"/>
    </source>
</evidence>
<dbReference type="Pfam" id="PF00001">
    <property type="entry name" value="7tm_1"/>
    <property type="match status" value="1"/>
</dbReference>
<dbReference type="InterPro" id="IPR026234">
    <property type="entry name" value="MRGPCRFAMILY"/>
</dbReference>
<dbReference type="Ensembl" id="ENSSHAT00000045963.1">
    <property type="protein sequence ID" value="ENSSHAP00000036785.1"/>
    <property type="gene ID" value="ENSSHAG00000002355.2"/>
</dbReference>
<evidence type="ECO:0000313" key="13">
    <source>
        <dbReference type="Proteomes" id="UP000007648"/>
    </source>
</evidence>
<keyword evidence="7" id="KW-0675">Receptor</keyword>
<name>A0A7N4PFP8_SARHA</name>
<evidence type="ECO:0000256" key="9">
    <source>
        <dbReference type="ARBA" id="ARBA00061394"/>
    </source>
</evidence>
<reference evidence="12 13" key="1">
    <citation type="journal article" date="2011" name="Proc. Natl. Acad. Sci. U.S.A.">
        <title>Genetic diversity and population structure of the endangered marsupial Sarcophilus harrisii (Tasmanian devil).</title>
        <authorList>
            <person name="Miller W."/>
            <person name="Hayes V.M."/>
            <person name="Ratan A."/>
            <person name="Petersen D.C."/>
            <person name="Wittekindt N.E."/>
            <person name="Miller J."/>
            <person name="Walenz B."/>
            <person name="Knight J."/>
            <person name="Qi J."/>
            <person name="Zhao F."/>
            <person name="Wang Q."/>
            <person name="Bedoya-Reina O.C."/>
            <person name="Katiyar N."/>
            <person name="Tomsho L.P."/>
            <person name="Kasson L.M."/>
            <person name="Hardie R.A."/>
            <person name="Woodbridge P."/>
            <person name="Tindall E.A."/>
            <person name="Bertelsen M.F."/>
            <person name="Dixon D."/>
            <person name="Pyecroft S."/>
            <person name="Helgen K.M."/>
            <person name="Lesk A.M."/>
            <person name="Pringle T.H."/>
            <person name="Patterson N."/>
            <person name="Zhang Y."/>
            <person name="Kreiss A."/>
            <person name="Woods G.M."/>
            <person name="Jones M.E."/>
            <person name="Schuster S.C."/>
        </authorList>
    </citation>
    <scope>NUCLEOTIDE SEQUENCE [LARGE SCALE GENOMIC DNA]</scope>
</reference>
<reference evidence="12" key="2">
    <citation type="submission" date="2025-08" db="UniProtKB">
        <authorList>
            <consortium name="Ensembl"/>
        </authorList>
    </citation>
    <scope>IDENTIFICATION</scope>
</reference>
<feature type="transmembrane region" description="Helical" evidence="10">
    <location>
        <begin position="45"/>
        <end position="65"/>
    </location>
</feature>
<dbReference type="PROSITE" id="PS50262">
    <property type="entry name" value="G_PROTEIN_RECEP_F1_2"/>
    <property type="match status" value="1"/>
</dbReference>
<protein>
    <recommendedName>
        <fullName evidence="11">G-protein coupled receptors family 1 profile domain-containing protein</fullName>
    </recommendedName>
</protein>
<keyword evidence="2" id="KW-1003">Cell membrane</keyword>
<dbReference type="GO" id="GO:0004930">
    <property type="term" value="F:G protein-coupled receptor activity"/>
    <property type="evidence" value="ECO:0007669"/>
    <property type="project" value="UniProtKB-KW"/>
</dbReference>
<keyword evidence="13" id="KW-1185">Reference proteome</keyword>
<dbReference type="RefSeq" id="XP_031797608.1">
    <property type="nucleotide sequence ID" value="XM_031941748.1"/>
</dbReference>
<organism evidence="12 13">
    <name type="scientific">Sarcophilus harrisii</name>
    <name type="common">Tasmanian devil</name>
    <name type="synonym">Sarcophilus laniarius</name>
    <dbReference type="NCBI Taxonomy" id="9305"/>
    <lineage>
        <taxon>Eukaryota</taxon>
        <taxon>Metazoa</taxon>
        <taxon>Chordata</taxon>
        <taxon>Craniata</taxon>
        <taxon>Vertebrata</taxon>
        <taxon>Euteleostomi</taxon>
        <taxon>Mammalia</taxon>
        <taxon>Metatheria</taxon>
        <taxon>Dasyuromorphia</taxon>
        <taxon>Dasyuridae</taxon>
        <taxon>Sarcophilus</taxon>
    </lineage>
</organism>
<evidence type="ECO:0000256" key="1">
    <source>
        <dbReference type="ARBA" id="ARBA00004651"/>
    </source>
</evidence>
<evidence type="ECO:0000256" key="4">
    <source>
        <dbReference type="ARBA" id="ARBA00022989"/>
    </source>
</evidence>
<feature type="transmembrane region" description="Helical" evidence="10">
    <location>
        <begin position="77"/>
        <end position="97"/>
    </location>
</feature>
<evidence type="ECO:0000256" key="7">
    <source>
        <dbReference type="ARBA" id="ARBA00023170"/>
    </source>
</evidence>
<dbReference type="PANTHER" id="PTHR11334">
    <property type="entry name" value="MAS-RELATED G-PROTEIN COUPLED RECEPTOR"/>
    <property type="match status" value="1"/>
</dbReference>
<evidence type="ECO:0000313" key="12">
    <source>
        <dbReference type="Ensembl" id="ENSSHAP00000036785.1"/>
    </source>
</evidence>
<feature type="domain" description="G-protein coupled receptors family 1 profile" evidence="11">
    <location>
        <begin position="57"/>
        <end position="274"/>
    </location>
</feature>
<accession>A0A7N4PFP8</accession>
<feature type="transmembrane region" description="Helical" evidence="10">
    <location>
        <begin position="221"/>
        <end position="241"/>
    </location>
</feature>
<dbReference type="CDD" id="cd14973">
    <property type="entry name" value="7tmA_Mrgpr"/>
    <property type="match status" value="1"/>
</dbReference>
<keyword evidence="6 10" id="KW-0472">Membrane</keyword>
<evidence type="ECO:0000256" key="2">
    <source>
        <dbReference type="ARBA" id="ARBA00022475"/>
    </source>
</evidence>
<feature type="transmembrane region" description="Helical" evidence="10">
    <location>
        <begin position="117"/>
        <end position="142"/>
    </location>
</feature>
<sequence>MERGPPNMTVSPTPEYPEYYYNNYIDYNENGILFKRRLYYDEMNILSLLIALLGLLGNGAVLWLLGFRIPRNHFSVYILNLAAADALFLCGSILKSIHPCFGKFRDLTWVILFFLKYLFYTVGLSLLAAISTERCLCALFPLWYRCRRPEHTSAAVCAVLWVLTGMFWQLPFLLFTFYGEIYIFLIAGAWLLLLTCIMCVSSLTLLLRVQCSSRLRQPPRLYLLVLLTVLVFLLCGLPLGIRDFMYFYSELGLRLYWLCEPLACVNSSVNPLIYFFVGRLGNKRREPLREVLQRALGDEQELGGGTTNIPHTSNQEITL</sequence>
<evidence type="ECO:0000256" key="5">
    <source>
        <dbReference type="ARBA" id="ARBA00023040"/>
    </source>
</evidence>